<gene>
    <name evidence="10" type="ORF">A2209_02505</name>
</gene>
<dbReference type="GO" id="GO:0046872">
    <property type="term" value="F:metal ion binding"/>
    <property type="evidence" value="ECO:0007669"/>
    <property type="project" value="UniProtKB-KW"/>
</dbReference>
<dbReference type="InterPro" id="IPR005135">
    <property type="entry name" value="Endo/exonuclease/phosphatase"/>
</dbReference>
<evidence type="ECO:0000256" key="4">
    <source>
        <dbReference type="ARBA" id="ARBA00022723"/>
    </source>
</evidence>
<dbReference type="PANTHER" id="PTHR15822:SF4">
    <property type="entry name" value="TYROSYL-DNA PHOSPHODIESTERASE 2"/>
    <property type="match status" value="1"/>
</dbReference>
<evidence type="ECO:0000313" key="11">
    <source>
        <dbReference type="Proteomes" id="UP000178450"/>
    </source>
</evidence>
<proteinExistence type="predicted"/>
<name>A0A1F7K929_9BACT</name>
<dbReference type="SUPFAM" id="SSF56219">
    <property type="entry name" value="DNase I-like"/>
    <property type="match status" value="1"/>
</dbReference>
<keyword evidence="4" id="KW-0479">Metal-binding</keyword>
<dbReference type="EMBL" id="MGBG01000022">
    <property type="protein sequence ID" value="OGK64363.1"/>
    <property type="molecule type" value="Genomic_DNA"/>
</dbReference>
<feature type="domain" description="Endonuclease/exonuclease/phosphatase" evidence="9">
    <location>
        <begin position="8"/>
        <end position="234"/>
    </location>
</feature>
<dbReference type="AlphaFoldDB" id="A0A1F7K929"/>
<comment type="cofactor">
    <cofactor evidence="2">
        <name>Mg(2+)</name>
        <dbReference type="ChEBI" id="CHEBI:18420"/>
    </cofactor>
</comment>
<evidence type="ECO:0000259" key="9">
    <source>
        <dbReference type="Pfam" id="PF03372"/>
    </source>
</evidence>
<evidence type="ECO:0000256" key="3">
    <source>
        <dbReference type="ARBA" id="ARBA00022722"/>
    </source>
</evidence>
<dbReference type="PANTHER" id="PTHR15822">
    <property type="entry name" value="TRAF AND TNF RECEPTOR-ASSOCIATED PROTEIN"/>
    <property type="match status" value="1"/>
</dbReference>
<sequence length="243" mass="28569">MKQSFLVLSYNLCFGKAFPDLFKLFAEHRPDIVCLQEFVVSEAFISQLEKAGYELADYSHTFFKHFRLYSVATFYNQKTIKHNNGTTISLSRGLYESILFILRIGRTVRTALNNNFILKKNQAAFRVCNVHLTAMQSTNPVRVKQLQIALGFLKDNGQSTPTIVMGDFNYVYKRKVLEKIFEKENYHEATNNLFYSLEWIILKFFKFHSKPDYIWYRNLKKIKTIRLNRGLSDHFPILTEFGL</sequence>
<evidence type="ECO:0000256" key="5">
    <source>
        <dbReference type="ARBA" id="ARBA00022763"/>
    </source>
</evidence>
<evidence type="ECO:0000256" key="1">
    <source>
        <dbReference type="ARBA" id="ARBA00001936"/>
    </source>
</evidence>
<dbReference type="Pfam" id="PF03372">
    <property type="entry name" value="Exo_endo_phos"/>
    <property type="match status" value="1"/>
</dbReference>
<protein>
    <recommendedName>
        <fullName evidence="9">Endonuclease/exonuclease/phosphatase domain-containing protein</fullName>
    </recommendedName>
</protein>
<dbReference type="InterPro" id="IPR051547">
    <property type="entry name" value="TDP2-like"/>
</dbReference>
<keyword evidence="3" id="KW-0540">Nuclease</keyword>
<keyword evidence="7" id="KW-0460">Magnesium</keyword>
<evidence type="ECO:0000256" key="2">
    <source>
        <dbReference type="ARBA" id="ARBA00001946"/>
    </source>
</evidence>
<dbReference type="GO" id="GO:0006281">
    <property type="term" value="P:DNA repair"/>
    <property type="evidence" value="ECO:0007669"/>
    <property type="project" value="UniProtKB-KW"/>
</dbReference>
<keyword evidence="5" id="KW-0227">DNA damage</keyword>
<evidence type="ECO:0000313" key="10">
    <source>
        <dbReference type="EMBL" id="OGK64363.1"/>
    </source>
</evidence>
<accession>A0A1F7K929</accession>
<comment type="caution">
    <text evidence="10">The sequence shown here is derived from an EMBL/GenBank/DDBJ whole genome shotgun (WGS) entry which is preliminary data.</text>
</comment>
<reference evidence="10 11" key="1">
    <citation type="journal article" date="2016" name="Nat. Commun.">
        <title>Thousands of microbial genomes shed light on interconnected biogeochemical processes in an aquifer system.</title>
        <authorList>
            <person name="Anantharaman K."/>
            <person name="Brown C.T."/>
            <person name="Hug L.A."/>
            <person name="Sharon I."/>
            <person name="Castelle C.J."/>
            <person name="Probst A.J."/>
            <person name="Thomas B.C."/>
            <person name="Singh A."/>
            <person name="Wilkins M.J."/>
            <person name="Karaoz U."/>
            <person name="Brodie E.L."/>
            <person name="Williams K.H."/>
            <person name="Hubbard S.S."/>
            <person name="Banfield J.F."/>
        </authorList>
    </citation>
    <scope>NUCLEOTIDE SEQUENCE [LARGE SCALE GENOMIC DNA]</scope>
</reference>
<keyword evidence="8" id="KW-0234">DNA repair</keyword>
<dbReference type="Proteomes" id="UP000178450">
    <property type="component" value="Unassembled WGS sequence"/>
</dbReference>
<dbReference type="InterPro" id="IPR036691">
    <property type="entry name" value="Endo/exonu/phosph_ase_sf"/>
</dbReference>
<dbReference type="Gene3D" id="3.60.10.10">
    <property type="entry name" value="Endonuclease/exonuclease/phosphatase"/>
    <property type="match status" value="1"/>
</dbReference>
<comment type="cofactor">
    <cofactor evidence="1">
        <name>Mn(2+)</name>
        <dbReference type="ChEBI" id="CHEBI:29035"/>
    </cofactor>
</comment>
<evidence type="ECO:0000256" key="6">
    <source>
        <dbReference type="ARBA" id="ARBA00022801"/>
    </source>
</evidence>
<organism evidence="10 11">
    <name type="scientific">Candidatus Roizmanbacteria bacterium RIFOXYA1_FULL_41_12</name>
    <dbReference type="NCBI Taxonomy" id="1802082"/>
    <lineage>
        <taxon>Bacteria</taxon>
        <taxon>Candidatus Roizmaniibacteriota</taxon>
    </lineage>
</organism>
<evidence type="ECO:0000256" key="7">
    <source>
        <dbReference type="ARBA" id="ARBA00022842"/>
    </source>
</evidence>
<keyword evidence="6" id="KW-0378">Hydrolase</keyword>
<evidence type="ECO:0000256" key="8">
    <source>
        <dbReference type="ARBA" id="ARBA00023204"/>
    </source>
</evidence>
<dbReference type="GO" id="GO:0004518">
    <property type="term" value="F:nuclease activity"/>
    <property type="evidence" value="ECO:0007669"/>
    <property type="project" value="UniProtKB-KW"/>
</dbReference>
<dbReference type="GO" id="GO:0016787">
    <property type="term" value="F:hydrolase activity"/>
    <property type="evidence" value="ECO:0007669"/>
    <property type="project" value="UniProtKB-KW"/>
</dbReference>